<dbReference type="AlphaFoldDB" id="A0A249DYF8"/>
<dbReference type="GO" id="GO:0046914">
    <property type="term" value="F:transition metal ion binding"/>
    <property type="evidence" value="ECO:0007669"/>
    <property type="project" value="InterPro"/>
</dbReference>
<dbReference type="SMART" id="SM00899">
    <property type="entry name" value="FeoA"/>
    <property type="match status" value="1"/>
</dbReference>
<dbReference type="InterPro" id="IPR008988">
    <property type="entry name" value="Transcriptional_repressor_C"/>
</dbReference>
<dbReference type="NCBIfam" id="NF007106">
    <property type="entry name" value="PRK09555.1"/>
    <property type="match status" value="1"/>
</dbReference>
<dbReference type="RefSeq" id="WP_015874232.1">
    <property type="nucleotide sequence ID" value="NZ_CP016303.1"/>
</dbReference>
<dbReference type="PANTHER" id="PTHR42954">
    <property type="entry name" value="FE(2+) TRANSPORT PROTEIN A"/>
    <property type="match status" value="1"/>
</dbReference>
<dbReference type="InterPro" id="IPR007167">
    <property type="entry name" value="Fe-transptr_FeoA-like"/>
</dbReference>
<dbReference type="Pfam" id="PF04023">
    <property type="entry name" value="FeoA"/>
    <property type="match status" value="1"/>
</dbReference>
<dbReference type="GeneID" id="66261458"/>
<dbReference type="OrthoDB" id="9811076at2"/>
<evidence type="ECO:0000259" key="1">
    <source>
        <dbReference type="SMART" id="SM00899"/>
    </source>
</evidence>
<protein>
    <submittedName>
        <fullName evidence="2">Ferrous iron transporter A</fullName>
    </submittedName>
</protein>
<dbReference type="InterPro" id="IPR052713">
    <property type="entry name" value="FeoA"/>
</dbReference>
<reference evidence="2 3" key="2">
    <citation type="submission" date="2017-09" db="EMBL/GenBank/DDBJ databases">
        <title>The genome of whitefly Bemisia tabaci, a global crop pest, provides novel insights into virus transmission, host adaptation and insecticide resistance.</title>
        <authorList>
            <person name="Kaur N."/>
            <person name="Kliot A."/>
            <person name="Pinheiro P.V."/>
            <person name="Luan J."/>
            <person name="Zheng Y."/>
            <person name="Liu W."/>
            <person name="Sun H."/>
            <person name="Yang X."/>
            <person name="Xu Y."/>
            <person name="Luo Y."/>
            <person name="Kruse A."/>
            <person name="Fisher T.W."/>
            <person name="Nelson D.R."/>
            <person name="Elimelech M."/>
            <person name="MacCoss M."/>
            <person name="Johnson R."/>
            <person name="Cohen E."/>
            <person name="Hunter W.B."/>
            <person name="Brown J.K."/>
            <person name="Jander G."/>
            <person name="Cilia M."/>
            <person name="Douglas A.E."/>
            <person name="Ghanim M."/>
            <person name="Simmons A.M."/>
            <person name="Wintermantel W.M."/>
            <person name="Ling K.-S."/>
            <person name="Fei Z."/>
        </authorList>
    </citation>
    <scope>NUCLEOTIDE SEQUENCE [LARGE SCALE GENOMIC DNA]</scope>
    <source>
        <strain evidence="2 3">MEAM1</strain>
    </source>
</reference>
<dbReference type="PANTHER" id="PTHR42954:SF2">
    <property type="entry name" value="FE(2+) TRANSPORT PROTEIN A"/>
    <property type="match status" value="1"/>
</dbReference>
<dbReference type="Proteomes" id="UP000216438">
    <property type="component" value="Chromosome"/>
</dbReference>
<dbReference type="EMBL" id="CP016303">
    <property type="protein sequence ID" value="ASX26583.1"/>
    <property type="molecule type" value="Genomic_DNA"/>
</dbReference>
<reference evidence="3" key="1">
    <citation type="submission" date="2016-06" db="EMBL/GenBank/DDBJ databases">
        <authorList>
            <person name="Chen W."/>
            <person name="Hasegawa D.K."/>
        </authorList>
    </citation>
    <scope>NUCLEOTIDE SEQUENCE [LARGE SCALE GENOMIC DNA]</scope>
    <source>
        <strain evidence="3">MEAM1</strain>
    </source>
</reference>
<sequence length="71" mass="8105">MHFISGHSYHIIGFSKDISPAYRQKLLSLGVLPGLFFTVIREAPMGDPLHIKINKINLVLRKSDLHFLNFT</sequence>
<evidence type="ECO:0000313" key="2">
    <source>
        <dbReference type="EMBL" id="ASX26583.1"/>
    </source>
</evidence>
<name>A0A249DYF8_9ENTR</name>
<accession>A0A249DYF8</accession>
<gene>
    <name evidence="2" type="primary">feoA</name>
    <name evidence="2" type="ORF">BA171_05950</name>
</gene>
<dbReference type="Gene3D" id="2.30.30.90">
    <property type="match status" value="1"/>
</dbReference>
<dbReference type="SUPFAM" id="SSF50037">
    <property type="entry name" value="C-terminal domain of transcriptional repressors"/>
    <property type="match status" value="1"/>
</dbReference>
<proteinExistence type="predicted"/>
<feature type="domain" description="Ferrous iron transporter FeoA-like" evidence="1">
    <location>
        <begin position="4"/>
        <end position="70"/>
    </location>
</feature>
<dbReference type="InterPro" id="IPR038157">
    <property type="entry name" value="FeoA_core_dom"/>
</dbReference>
<organism evidence="2 3">
    <name type="scientific">Candidatus Hamiltonella defensa</name>
    <name type="common">Bemisia tabaci</name>
    <dbReference type="NCBI Taxonomy" id="672795"/>
    <lineage>
        <taxon>Bacteria</taxon>
        <taxon>Pseudomonadati</taxon>
        <taxon>Pseudomonadota</taxon>
        <taxon>Gammaproteobacteria</taxon>
        <taxon>Enterobacterales</taxon>
        <taxon>Enterobacteriaceae</taxon>
        <taxon>aphid secondary symbionts</taxon>
        <taxon>Candidatus Williamhamiltonella</taxon>
    </lineage>
</organism>
<evidence type="ECO:0000313" key="3">
    <source>
        <dbReference type="Proteomes" id="UP000216438"/>
    </source>
</evidence>